<gene>
    <name evidence="8" type="ORF">OAUR00152_LOCUS33586</name>
</gene>
<dbReference type="InterPro" id="IPR001179">
    <property type="entry name" value="PPIase_FKBP_dom"/>
</dbReference>
<feature type="signal peptide" evidence="6">
    <location>
        <begin position="1"/>
        <end position="22"/>
    </location>
</feature>
<dbReference type="PROSITE" id="PS50059">
    <property type="entry name" value="FKBP_PPIASE"/>
    <property type="match status" value="1"/>
</dbReference>
<dbReference type="InterPro" id="IPR050689">
    <property type="entry name" value="FKBP-type_PPIase"/>
</dbReference>
<evidence type="ECO:0000256" key="2">
    <source>
        <dbReference type="ARBA" id="ARBA00013194"/>
    </source>
</evidence>
<comment type="catalytic activity">
    <reaction evidence="1 5">
        <text>[protein]-peptidylproline (omega=180) = [protein]-peptidylproline (omega=0)</text>
        <dbReference type="Rhea" id="RHEA:16237"/>
        <dbReference type="Rhea" id="RHEA-COMP:10747"/>
        <dbReference type="Rhea" id="RHEA-COMP:10748"/>
        <dbReference type="ChEBI" id="CHEBI:83833"/>
        <dbReference type="ChEBI" id="CHEBI:83834"/>
        <dbReference type="EC" id="5.2.1.8"/>
    </reaction>
</comment>
<dbReference type="InterPro" id="IPR046357">
    <property type="entry name" value="PPIase_dom_sf"/>
</dbReference>
<evidence type="ECO:0000256" key="5">
    <source>
        <dbReference type="PROSITE-ProRule" id="PRU00277"/>
    </source>
</evidence>
<feature type="chain" id="PRO_5030642401" description="peptidylprolyl isomerase" evidence="6">
    <location>
        <begin position="23"/>
        <end position="244"/>
    </location>
</feature>
<keyword evidence="6" id="KW-0732">Signal</keyword>
<evidence type="ECO:0000256" key="4">
    <source>
        <dbReference type="ARBA" id="ARBA00023235"/>
    </source>
</evidence>
<evidence type="ECO:0000256" key="6">
    <source>
        <dbReference type="SAM" id="SignalP"/>
    </source>
</evidence>
<proteinExistence type="predicted"/>
<dbReference type="GO" id="GO:0003755">
    <property type="term" value="F:peptidyl-prolyl cis-trans isomerase activity"/>
    <property type="evidence" value="ECO:0007669"/>
    <property type="project" value="UniProtKB-KW"/>
</dbReference>
<evidence type="ECO:0000256" key="1">
    <source>
        <dbReference type="ARBA" id="ARBA00000971"/>
    </source>
</evidence>
<reference evidence="8" key="1">
    <citation type="submission" date="2021-01" db="EMBL/GenBank/DDBJ databases">
        <authorList>
            <person name="Corre E."/>
            <person name="Pelletier E."/>
            <person name="Niang G."/>
            <person name="Scheremetjew M."/>
            <person name="Finn R."/>
            <person name="Kale V."/>
            <person name="Holt S."/>
            <person name="Cochrane G."/>
            <person name="Meng A."/>
            <person name="Brown T."/>
            <person name="Cohen L."/>
        </authorList>
    </citation>
    <scope>NUCLEOTIDE SEQUENCE</scope>
    <source>
        <strain evidence="8">Isolate 1302-5</strain>
    </source>
</reference>
<feature type="domain" description="PPIase FKBP-type" evidence="7">
    <location>
        <begin position="146"/>
        <end position="244"/>
    </location>
</feature>
<name>A0A7S4JTA0_9STRA</name>
<dbReference type="Gene3D" id="3.10.50.40">
    <property type="match status" value="2"/>
</dbReference>
<evidence type="ECO:0000313" key="8">
    <source>
        <dbReference type="EMBL" id="CAE2273705.1"/>
    </source>
</evidence>
<dbReference type="PANTHER" id="PTHR10516:SF443">
    <property type="entry name" value="FK506-BINDING PROTEIN 59-RELATED"/>
    <property type="match status" value="1"/>
</dbReference>
<organism evidence="8">
    <name type="scientific">Odontella aurita</name>
    <dbReference type="NCBI Taxonomy" id="265563"/>
    <lineage>
        <taxon>Eukaryota</taxon>
        <taxon>Sar</taxon>
        <taxon>Stramenopiles</taxon>
        <taxon>Ochrophyta</taxon>
        <taxon>Bacillariophyta</taxon>
        <taxon>Mediophyceae</taxon>
        <taxon>Biddulphiophycidae</taxon>
        <taxon>Eupodiscales</taxon>
        <taxon>Odontellaceae</taxon>
        <taxon>Odontella</taxon>
    </lineage>
</organism>
<protein>
    <recommendedName>
        <fullName evidence="2 5">peptidylprolyl isomerase</fullName>
        <ecNumber evidence="2 5">5.2.1.8</ecNumber>
    </recommendedName>
</protein>
<keyword evidence="3 5" id="KW-0697">Rotamase</keyword>
<dbReference type="AlphaFoldDB" id="A0A7S4JTA0"/>
<dbReference type="GO" id="GO:0005737">
    <property type="term" value="C:cytoplasm"/>
    <property type="evidence" value="ECO:0007669"/>
    <property type="project" value="TreeGrafter"/>
</dbReference>
<dbReference type="PANTHER" id="PTHR10516">
    <property type="entry name" value="PEPTIDYL-PROLYL CIS-TRANS ISOMERASE"/>
    <property type="match status" value="1"/>
</dbReference>
<accession>A0A7S4JTA0</accession>
<keyword evidence="4 5" id="KW-0413">Isomerase</keyword>
<dbReference type="Pfam" id="PF00254">
    <property type="entry name" value="FKBP_C"/>
    <property type="match status" value="1"/>
</dbReference>
<dbReference type="EC" id="5.2.1.8" evidence="2 5"/>
<evidence type="ECO:0000256" key="3">
    <source>
        <dbReference type="ARBA" id="ARBA00023110"/>
    </source>
</evidence>
<dbReference type="EMBL" id="HBKQ01048621">
    <property type="protein sequence ID" value="CAE2273705.1"/>
    <property type="molecule type" value="Transcribed_RNA"/>
</dbReference>
<sequence>MRSSMAVSAFLMSLLSLSRVGAFAPAFAPSSRGAARLFSSSNDAEEWINLTEDGAVKKRVIEEGDGSSVDRGDAVVVEYTGKVAERSWSVDDVISCWLSEQQGIEKPRLIEALFVEFGIDGEKITDKKFFTEQFVKTGLGIDRAIANKNIVMGARRLSEEAKEHPAGKVFDSSKDRGAFKFTLGKKQAIQAMELAVLSMNKGEKCQIITRSDYAYGKGGIKKVGGKAILPPFASVQFDIALLHE</sequence>
<evidence type="ECO:0000259" key="7">
    <source>
        <dbReference type="PROSITE" id="PS50059"/>
    </source>
</evidence>
<dbReference type="SUPFAM" id="SSF54534">
    <property type="entry name" value="FKBP-like"/>
    <property type="match status" value="1"/>
</dbReference>